<comment type="caution">
    <text evidence="2">The sequence shown here is derived from an EMBL/GenBank/DDBJ whole genome shotgun (WGS) entry which is preliminary data.</text>
</comment>
<feature type="non-terminal residue" evidence="2">
    <location>
        <position position="1"/>
    </location>
</feature>
<dbReference type="PANTHER" id="PTHR42024:SF1">
    <property type="entry name" value="AMINO ACID PERMEASE_ SLC12A DOMAIN-CONTAINING PROTEIN"/>
    <property type="match status" value="1"/>
</dbReference>
<evidence type="ECO:0000256" key="1">
    <source>
        <dbReference type="SAM" id="Phobius"/>
    </source>
</evidence>
<keyword evidence="1" id="KW-1133">Transmembrane helix</keyword>
<keyword evidence="1" id="KW-0472">Membrane</keyword>
<gene>
    <name evidence="2" type="ORF">KCU98_g2494</name>
</gene>
<organism evidence="2 3">
    <name type="scientific">Aureobasidium melanogenum</name>
    <name type="common">Aureobasidium pullulans var. melanogenum</name>
    <dbReference type="NCBI Taxonomy" id="46634"/>
    <lineage>
        <taxon>Eukaryota</taxon>
        <taxon>Fungi</taxon>
        <taxon>Dikarya</taxon>
        <taxon>Ascomycota</taxon>
        <taxon>Pezizomycotina</taxon>
        <taxon>Dothideomycetes</taxon>
        <taxon>Dothideomycetidae</taxon>
        <taxon>Dothideales</taxon>
        <taxon>Saccotheciaceae</taxon>
        <taxon>Aureobasidium</taxon>
    </lineage>
</organism>
<proteinExistence type="predicted"/>
<keyword evidence="3" id="KW-1185">Reference proteome</keyword>
<dbReference type="EMBL" id="JAHFXS010000139">
    <property type="protein sequence ID" value="KAG9988598.1"/>
    <property type="molecule type" value="Genomic_DNA"/>
</dbReference>
<dbReference type="Proteomes" id="UP000729357">
    <property type="component" value="Unassembled WGS sequence"/>
</dbReference>
<evidence type="ECO:0000313" key="2">
    <source>
        <dbReference type="EMBL" id="KAG9988598.1"/>
    </source>
</evidence>
<dbReference type="AlphaFoldDB" id="A0A9P8G3Y4"/>
<reference evidence="2" key="2">
    <citation type="submission" date="2021-08" db="EMBL/GenBank/DDBJ databases">
        <authorList>
            <person name="Gostincar C."/>
            <person name="Sun X."/>
            <person name="Song Z."/>
            <person name="Gunde-Cimerman N."/>
        </authorList>
    </citation>
    <scope>NUCLEOTIDE SEQUENCE</scope>
    <source>
        <strain evidence="2">EXF-9298</strain>
    </source>
</reference>
<dbReference type="PANTHER" id="PTHR42024">
    <property type="entry name" value="AMINO ACID PERMEASE_ SLC12A DOMAIN-CONTAINING PROTEIN"/>
    <property type="match status" value="1"/>
</dbReference>
<feature type="transmembrane region" description="Helical" evidence="1">
    <location>
        <begin position="66"/>
        <end position="87"/>
    </location>
</feature>
<sequence>MALCGLRTPFRMSLYPMSSPIPSDAAVVAEDIVAVDGNRKSEFRTAWQARLAASPIAAPTATRLDWIWGISGLVFSGAIMAIVFTLANPGIAFAISKRTPFDTEEWISLSQSAPLVTSETRLLDVGVKIPNLLVPDHHNTGDSLHLSSLRAAQRSLDRWIEAYRNEKGVILLQVFDPALFPDFAQVVTHDLEGRQVLFCASFNDAWYLSLAWVLLFVVQLAHLYILVNSSEPALKLECKQIKVSLHTTASTLCSTIPQFFDKTWGFVARSSMNLFLQLLTYYYHSVGDDSMVEFCLKVKRALGRPELGHEIVTEHKEMAFERYFSSLRIAETDVNAS</sequence>
<feature type="transmembrane region" description="Helical" evidence="1">
    <location>
        <begin position="205"/>
        <end position="227"/>
    </location>
</feature>
<name>A0A9P8G3Y4_AURME</name>
<keyword evidence="1" id="KW-0812">Transmembrane</keyword>
<protein>
    <submittedName>
        <fullName evidence="2">Uncharacterized protein</fullName>
    </submittedName>
</protein>
<accession>A0A9P8G3Y4</accession>
<evidence type="ECO:0000313" key="3">
    <source>
        <dbReference type="Proteomes" id="UP000729357"/>
    </source>
</evidence>
<reference evidence="2" key="1">
    <citation type="journal article" date="2021" name="J Fungi (Basel)">
        <title>Virulence traits and population genomics of the black yeast Aureobasidium melanogenum.</title>
        <authorList>
            <person name="Cernosa A."/>
            <person name="Sun X."/>
            <person name="Gostincar C."/>
            <person name="Fang C."/>
            <person name="Gunde-Cimerman N."/>
            <person name="Song Z."/>
        </authorList>
    </citation>
    <scope>NUCLEOTIDE SEQUENCE</scope>
    <source>
        <strain evidence="2">EXF-9298</strain>
    </source>
</reference>